<name>A0A060M8E4_9BACI</name>
<dbReference type="HOGENOM" id="CLU_2950636_0_0_9"/>
<dbReference type="PATRIC" id="fig|1246626.3.peg.3806"/>
<organism evidence="1 2">
    <name type="scientific">Shouchella lehensis G1</name>
    <dbReference type="NCBI Taxonomy" id="1246626"/>
    <lineage>
        <taxon>Bacteria</taxon>
        <taxon>Bacillati</taxon>
        <taxon>Bacillota</taxon>
        <taxon>Bacilli</taxon>
        <taxon>Bacillales</taxon>
        <taxon>Bacillaceae</taxon>
        <taxon>Shouchella</taxon>
    </lineage>
</organism>
<dbReference type="AlphaFoldDB" id="A0A060M8E4"/>
<proteinExistence type="predicted"/>
<keyword evidence="2" id="KW-1185">Reference proteome</keyword>
<dbReference type="KEGG" id="ble:BleG1_3812"/>
<protein>
    <submittedName>
        <fullName evidence="1">Uncharacterized protein</fullName>
    </submittedName>
</protein>
<dbReference type="STRING" id="1246626.BleG1_3812"/>
<accession>A0A060M8E4</accession>
<evidence type="ECO:0000313" key="2">
    <source>
        <dbReference type="Proteomes" id="UP000027142"/>
    </source>
</evidence>
<evidence type="ECO:0000313" key="1">
    <source>
        <dbReference type="EMBL" id="AIC96359.1"/>
    </source>
</evidence>
<gene>
    <name evidence="1" type="ORF">BleG1_3812</name>
</gene>
<dbReference type="EMBL" id="CP003923">
    <property type="protein sequence ID" value="AIC96359.1"/>
    <property type="molecule type" value="Genomic_DNA"/>
</dbReference>
<dbReference type="RefSeq" id="WP_038484296.1">
    <property type="nucleotide sequence ID" value="NZ_CP003923.1"/>
</dbReference>
<dbReference type="Proteomes" id="UP000027142">
    <property type="component" value="Chromosome"/>
</dbReference>
<reference evidence="1 2" key="1">
    <citation type="journal article" date="2014" name="Gene">
        <title>A comparative genomic analysis of the alkalitolerant soil bacterium Bacillus lehensis G1.</title>
        <authorList>
            <person name="Noor Y.M."/>
            <person name="Samsulrizal N.H."/>
            <person name="Jema'on N.A."/>
            <person name="Low K.O."/>
            <person name="Ramli A.N."/>
            <person name="Alias N.I."/>
            <person name="Damis S.I."/>
            <person name="Fuzi S.F."/>
            <person name="Isa M.N."/>
            <person name="Murad A.M."/>
            <person name="Raih M.F."/>
            <person name="Bakar F.D."/>
            <person name="Najimudin N."/>
            <person name="Mahadi N.M."/>
            <person name="Illias R.M."/>
        </authorList>
    </citation>
    <scope>NUCLEOTIDE SEQUENCE [LARGE SCALE GENOMIC DNA]</scope>
    <source>
        <strain evidence="1 2">G1</strain>
    </source>
</reference>
<sequence>MFKLICTINGITKTLKVDNSEEDAIFNDLFEAELYAEQLNKDRSYSCHWIPEPLSTKQL</sequence>